<evidence type="ECO:0000259" key="1">
    <source>
        <dbReference type="Pfam" id="PF11074"/>
    </source>
</evidence>
<reference evidence="2" key="1">
    <citation type="submission" date="2020-07" db="EMBL/GenBank/DDBJ databases">
        <title>Huge and variable diversity of episymbiotic CPR bacteria and DPANN archaea in groundwater ecosystems.</title>
        <authorList>
            <person name="He C.Y."/>
            <person name="Keren R."/>
            <person name="Whittaker M."/>
            <person name="Farag I.F."/>
            <person name="Doudna J."/>
            <person name="Cate J.H.D."/>
            <person name="Banfield J.F."/>
        </authorList>
    </citation>
    <scope>NUCLEOTIDE SEQUENCE</scope>
    <source>
        <strain evidence="2">NC_groundwater_1813_Pr3_B-0.1um_71_17</strain>
    </source>
</reference>
<proteinExistence type="predicted"/>
<organism evidence="2 3">
    <name type="scientific">Eiseniibacteriota bacterium</name>
    <dbReference type="NCBI Taxonomy" id="2212470"/>
    <lineage>
        <taxon>Bacteria</taxon>
        <taxon>Candidatus Eiseniibacteriota</taxon>
    </lineage>
</organism>
<dbReference type="InterPro" id="IPR021301">
    <property type="entry name" value="DUF2779"/>
</dbReference>
<gene>
    <name evidence="2" type="ORF">HZA61_04535</name>
</gene>
<dbReference type="Pfam" id="PF11074">
    <property type="entry name" value="DUF2779"/>
    <property type="match status" value="1"/>
</dbReference>
<dbReference type="SUPFAM" id="SSF53098">
    <property type="entry name" value="Ribonuclease H-like"/>
    <property type="match status" value="1"/>
</dbReference>
<name>A0A933SBH3_UNCEI</name>
<dbReference type="AlphaFoldDB" id="A0A933SBH3"/>
<dbReference type="EMBL" id="JACRIW010000033">
    <property type="protein sequence ID" value="MBI5168738.1"/>
    <property type="molecule type" value="Genomic_DNA"/>
</dbReference>
<feature type="domain" description="DUF2779" evidence="1">
    <location>
        <begin position="294"/>
        <end position="416"/>
    </location>
</feature>
<dbReference type="Proteomes" id="UP000696931">
    <property type="component" value="Unassembled WGS sequence"/>
</dbReference>
<dbReference type="InterPro" id="IPR012337">
    <property type="entry name" value="RNaseH-like_sf"/>
</dbReference>
<protein>
    <submittedName>
        <fullName evidence="2">DUF2779 domain-containing protein</fullName>
    </submittedName>
</protein>
<comment type="caution">
    <text evidence="2">The sequence shown here is derived from an EMBL/GenBank/DDBJ whole genome shotgun (WGS) entry which is preliminary data.</text>
</comment>
<evidence type="ECO:0000313" key="2">
    <source>
        <dbReference type="EMBL" id="MBI5168738.1"/>
    </source>
</evidence>
<sequence>MSRRPHQLSKSRFTAGLQCHRQLWWRTHEPDAPELVPDAGTQAIFDTGTLVGEIARDHVPGGTLIDLPYDDFAGKLAATKAALATDTPAIYEASVSADGVFVAVDILQRDGDGWRLVEVKSSTSVKPQHVPDAAIQVHALRAAGLTVTGAEVMVLNSACRYPDLSNLFRREDVSADVEASLPAVAAEVKTQLAVLAGPLPEVETGPHCNAPYACPFRSRCWAEVPEHHVSTLYYQSANAQKYLDQGWVTIFDLPDGSVKNPTADRQRRAVQAGRMIVEGALARSLERFRAPLAYFDFETVMPAIPVWDGCGPYTQVPVQFSCHVEAEDGTLTHHEWVPEGPGDPRAEVAARVVEACRGAACVVAYNSTFEKRALEHLAAAVPFRAAELRDVIARMVDLLPVVRDHVYHPDFGGSFSIKAVLPALVPEFSYEGLEVAKGDDAANVLATLLFAPETMTPLERSARREALLEYCKLDTLAMVKILHRLRELAAAGAGA</sequence>
<evidence type="ECO:0000313" key="3">
    <source>
        <dbReference type="Proteomes" id="UP000696931"/>
    </source>
</evidence>
<accession>A0A933SBH3</accession>